<dbReference type="InterPro" id="IPR036680">
    <property type="entry name" value="SPOR-like_sf"/>
</dbReference>
<protein>
    <recommendedName>
        <fullName evidence="3">SPOR domain-containing protein</fullName>
    </recommendedName>
</protein>
<dbReference type="Proteomes" id="UP000075320">
    <property type="component" value="Unassembled WGS sequence"/>
</dbReference>
<feature type="compositionally biased region" description="Low complexity" evidence="1">
    <location>
        <begin position="117"/>
        <end position="131"/>
    </location>
</feature>
<evidence type="ECO:0000313" key="4">
    <source>
        <dbReference type="EMBL" id="KYG66154.1"/>
    </source>
</evidence>
<dbReference type="SUPFAM" id="SSF110997">
    <property type="entry name" value="Sporulation related repeat"/>
    <property type="match status" value="1"/>
</dbReference>
<reference evidence="4 5" key="1">
    <citation type="submission" date="2016-03" db="EMBL/GenBank/DDBJ databases">
        <authorList>
            <person name="Ploux O."/>
        </authorList>
    </citation>
    <scope>NUCLEOTIDE SEQUENCE [LARGE SCALE GENOMIC DNA]</scope>
    <source>
        <strain evidence="4 5">R0</strain>
    </source>
</reference>
<dbReference type="AlphaFoldDB" id="A0A150WP96"/>
<keyword evidence="2" id="KW-1133">Transmembrane helix</keyword>
<keyword evidence="2" id="KW-0812">Transmembrane</keyword>
<dbReference type="EMBL" id="LUKE01000001">
    <property type="protein sequence ID" value="KYG66154.1"/>
    <property type="molecule type" value="Genomic_DNA"/>
</dbReference>
<dbReference type="Pfam" id="PF05036">
    <property type="entry name" value="SPOR"/>
    <property type="match status" value="1"/>
</dbReference>
<feature type="region of interest" description="Disordered" evidence="1">
    <location>
        <begin position="49"/>
        <end position="79"/>
    </location>
</feature>
<dbReference type="OrthoDB" id="5294388at2"/>
<proteinExistence type="predicted"/>
<dbReference type="GO" id="GO:0042834">
    <property type="term" value="F:peptidoglycan binding"/>
    <property type="evidence" value="ECO:0007669"/>
    <property type="project" value="InterPro"/>
</dbReference>
<name>A0A150WP96_BDEBC</name>
<dbReference type="InterPro" id="IPR007730">
    <property type="entry name" value="SPOR-like_dom"/>
</dbReference>
<evidence type="ECO:0000256" key="2">
    <source>
        <dbReference type="SAM" id="Phobius"/>
    </source>
</evidence>
<dbReference type="Gene3D" id="3.30.70.1070">
    <property type="entry name" value="Sporulation related repeat"/>
    <property type="match status" value="1"/>
</dbReference>
<keyword evidence="2" id="KW-0472">Membrane</keyword>
<feature type="domain" description="SPOR" evidence="3">
    <location>
        <begin position="200"/>
        <end position="279"/>
    </location>
</feature>
<sequence>MRIEKMSSQTDAFLKLGLFFFIALLSFSIGTFVGKKFSDNQHQLAALEPQKNSHGEGHGDAHAERGVASTSPSEHRSGAMTDEEIAKLAEEFVADDTVPATTTAGHDAHGAAKDAHGAPAAATDAHGTPAAEAHGAVKAEPAKDAHGGGHAEATAPSHASEAAKNVAQGKAPTAPETQAPAKKVIKEERLPSSLPKDVAQYAVGKFTVQVAAYPQEAEAQKMASDLKTKGYSAFYIPANVKGTTYYRVSVGQFATQKEATSYRAEFLAKSKMGSAIVQKISE</sequence>
<evidence type="ECO:0000259" key="3">
    <source>
        <dbReference type="PROSITE" id="PS51724"/>
    </source>
</evidence>
<feature type="transmembrane region" description="Helical" evidence="2">
    <location>
        <begin position="12"/>
        <end position="33"/>
    </location>
</feature>
<organism evidence="4 5">
    <name type="scientific">Bdellovibrio bacteriovorus</name>
    <dbReference type="NCBI Taxonomy" id="959"/>
    <lineage>
        <taxon>Bacteria</taxon>
        <taxon>Pseudomonadati</taxon>
        <taxon>Bdellovibrionota</taxon>
        <taxon>Bdellovibrionia</taxon>
        <taxon>Bdellovibrionales</taxon>
        <taxon>Pseudobdellovibrionaceae</taxon>
        <taxon>Bdellovibrio</taxon>
    </lineage>
</organism>
<evidence type="ECO:0000313" key="5">
    <source>
        <dbReference type="Proteomes" id="UP000075320"/>
    </source>
</evidence>
<evidence type="ECO:0000256" key="1">
    <source>
        <dbReference type="SAM" id="MobiDB-lite"/>
    </source>
</evidence>
<gene>
    <name evidence="4" type="ORF">AZI86_03575</name>
</gene>
<feature type="compositionally biased region" description="Basic and acidic residues" evidence="1">
    <location>
        <begin position="51"/>
        <end position="65"/>
    </location>
</feature>
<feature type="region of interest" description="Disordered" evidence="1">
    <location>
        <begin position="100"/>
        <end position="188"/>
    </location>
</feature>
<feature type="compositionally biased region" description="Basic and acidic residues" evidence="1">
    <location>
        <begin position="106"/>
        <end position="116"/>
    </location>
</feature>
<keyword evidence="5" id="KW-1185">Reference proteome</keyword>
<dbReference type="PROSITE" id="PS51724">
    <property type="entry name" value="SPOR"/>
    <property type="match status" value="1"/>
</dbReference>
<feature type="compositionally biased region" description="Basic and acidic residues" evidence="1">
    <location>
        <begin position="135"/>
        <end position="149"/>
    </location>
</feature>
<accession>A0A150WP96</accession>
<comment type="caution">
    <text evidence="4">The sequence shown here is derived from an EMBL/GenBank/DDBJ whole genome shotgun (WGS) entry which is preliminary data.</text>
</comment>